<feature type="transmembrane region" description="Helical" evidence="6">
    <location>
        <begin position="259"/>
        <end position="292"/>
    </location>
</feature>
<evidence type="ECO:0000256" key="3">
    <source>
        <dbReference type="ARBA" id="ARBA00022692"/>
    </source>
</evidence>
<feature type="transmembrane region" description="Helical" evidence="6">
    <location>
        <begin position="229"/>
        <end position="253"/>
    </location>
</feature>
<dbReference type="PANTHER" id="PTHR30619:SF7">
    <property type="entry name" value="BETA-LACTAMASE DOMAIN PROTEIN"/>
    <property type="match status" value="1"/>
</dbReference>
<feature type="transmembrane region" description="Helical" evidence="6">
    <location>
        <begin position="12"/>
        <end position="45"/>
    </location>
</feature>
<feature type="transmembrane region" description="Helical" evidence="6">
    <location>
        <begin position="57"/>
        <end position="79"/>
    </location>
</feature>
<proteinExistence type="predicted"/>
<dbReference type="GO" id="GO:0005886">
    <property type="term" value="C:plasma membrane"/>
    <property type="evidence" value="ECO:0007669"/>
    <property type="project" value="UniProtKB-SubCell"/>
</dbReference>
<comment type="subcellular location">
    <subcellularLocation>
        <location evidence="1">Cell membrane</location>
        <topology evidence="1">Multi-pass membrane protein</topology>
    </subcellularLocation>
</comment>
<feature type="transmembrane region" description="Helical" evidence="6">
    <location>
        <begin position="396"/>
        <end position="420"/>
    </location>
</feature>
<evidence type="ECO:0000256" key="6">
    <source>
        <dbReference type="SAM" id="Phobius"/>
    </source>
</evidence>
<comment type="caution">
    <text evidence="8">The sequence shown here is derived from an EMBL/GenBank/DDBJ whole genome shotgun (WGS) entry which is preliminary data.</text>
</comment>
<dbReference type="PANTHER" id="PTHR30619">
    <property type="entry name" value="DNA INTERNALIZATION/COMPETENCE PROTEIN COMEC/REC2"/>
    <property type="match status" value="1"/>
</dbReference>
<keyword evidence="2" id="KW-1003">Cell membrane</keyword>
<organism evidence="8 9">
    <name type="scientific">Candidatus Sungiibacteriota bacterium</name>
    <dbReference type="NCBI Taxonomy" id="2750080"/>
    <lineage>
        <taxon>Bacteria</taxon>
        <taxon>Candidatus Sungiibacteriota</taxon>
    </lineage>
</organism>
<protein>
    <submittedName>
        <fullName evidence="8">ComEC/Rec2 family competence protein</fullName>
    </submittedName>
</protein>
<dbReference type="InterPro" id="IPR004477">
    <property type="entry name" value="ComEC_N"/>
</dbReference>
<feature type="domain" description="ComEC/Rec2-related protein" evidence="7">
    <location>
        <begin position="205"/>
        <end position="468"/>
    </location>
</feature>
<name>A0A9D6LTC2_9BACT</name>
<dbReference type="AlphaFoldDB" id="A0A9D6LTC2"/>
<keyword evidence="5 6" id="KW-0472">Membrane</keyword>
<reference evidence="8" key="1">
    <citation type="submission" date="2020-07" db="EMBL/GenBank/DDBJ databases">
        <title>Huge and variable diversity of episymbiotic CPR bacteria and DPANN archaea in groundwater ecosystems.</title>
        <authorList>
            <person name="He C.Y."/>
            <person name="Keren R."/>
            <person name="Whittaker M."/>
            <person name="Farag I.F."/>
            <person name="Doudna J."/>
            <person name="Cate J.H.D."/>
            <person name="Banfield J.F."/>
        </authorList>
    </citation>
    <scope>NUCLEOTIDE SEQUENCE</scope>
    <source>
        <strain evidence="8">NC_groundwater_972_Pr1_S-0.2um_49_27</strain>
    </source>
</reference>
<sequence length="479" mass="51375">MNSLIISPSRLGLATFAGIIGGIGIGSVGFISLSIVFAAFVLSAFLLIDGFLRRRRLILLGFFLLALSLGALRADFAFLPAARIEAKSVHVFATVQDTLSKTATAQRTLISVRDESLPAQILLVSSPAPELQRGDEILVSGTLKDIPAKYTSPGGPQAEIYFPKTIEVKSVGWSFVRLADLIRQRFTRSLHAIFAEPAAAYMAGLLLGEKTSLPTSLKGALSKTGTAHIVALSGYNITIVAISISWLLLWFHASPRVRFLGGVLGILIFIFIASGGASGVRAAIMGFLGLLAKSRGRIFEMTNALLFAAVCMLALDPSLLIFNLSFQLSFLATLGLVIMTPILQPYLAWIPAGFDLRGTVAATLSAEIFVLPLISWHFGVVSLISPITNLLVLPLIPLTMLFGFIAAAVGILIPWLGFLVGLAARVLISYELGVITLTAKIPFASLNLSGPYALAFGLVPFLFASVYFYQRLVSRHWPK</sequence>
<evidence type="ECO:0000256" key="1">
    <source>
        <dbReference type="ARBA" id="ARBA00004651"/>
    </source>
</evidence>
<accession>A0A9D6LTC2</accession>
<feature type="transmembrane region" description="Helical" evidence="6">
    <location>
        <begin position="361"/>
        <end position="384"/>
    </location>
</feature>
<evidence type="ECO:0000256" key="5">
    <source>
        <dbReference type="ARBA" id="ARBA00023136"/>
    </source>
</evidence>
<dbReference type="EMBL" id="JACQCQ010000012">
    <property type="protein sequence ID" value="MBI3627721.1"/>
    <property type="molecule type" value="Genomic_DNA"/>
</dbReference>
<keyword evidence="4 6" id="KW-1133">Transmembrane helix</keyword>
<dbReference type="InterPro" id="IPR052159">
    <property type="entry name" value="Competence_DNA_uptake"/>
</dbReference>
<keyword evidence="3 6" id="KW-0812">Transmembrane</keyword>
<evidence type="ECO:0000313" key="8">
    <source>
        <dbReference type="EMBL" id="MBI3627721.1"/>
    </source>
</evidence>
<evidence type="ECO:0000313" key="9">
    <source>
        <dbReference type="Proteomes" id="UP000808388"/>
    </source>
</evidence>
<evidence type="ECO:0000256" key="4">
    <source>
        <dbReference type="ARBA" id="ARBA00022989"/>
    </source>
</evidence>
<dbReference type="NCBIfam" id="TIGR00360">
    <property type="entry name" value="ComEC_N-term"/>
    <property type="match status" value="1"/>
</dbReference>
<feature type="transmembrane region" description="Helical" evidence="6">
    <location>
        <begin position="328"/>
        <end position="349"/>
    </location>
</feature>
<feature type="transmembrane region" description="Helical" evidence="6">
    <location>
        <begin position="304"/>
        <end position="322"/>
    </location>
</feature>
<feature type="transmembrane region" description="Helical" evidence="6">
    <location>
        <begin position="190"/>
        <end position="208"/>
    </location>
</feature>
<feature type="transmembrane region" description="Helical" evidence="6">
    <location>
        <begin position="452"/>
        <end position="469"/>
    </location>
</feature>
<dbReference type="Pfam" id="PF03772">
    <property type="entry name" value="Competence"/>
    <property type="match status" value="1"/>
</dbReference>
<dbReference type="Proteomes" id="UP000808388">
    <property type="component" value="Unassembled WGS sequence"/>
</dbReference>
<gene>
    <name evidence="8" type="ORF">HY220_03205</name>
</gene>
<evidence type="ECO:0000259" key="7">
    <source>
        <dbReference type="Pfam" id="PF03772"/>
    </source>
</evidence>
<evidence type="ECO:0000256" key="2">
    <source>
        <dbReference type="ARBA" id="ARBA00022475"/>
    </source>
</evidence>